<proteinExistence type="predicted"/>
<name>A0A2S9YU86_9BACT</name>
<dbReference type="OrthoDB" id="5505665at2"/>
<dbReference type="Proteomes" id="UP000238823">
    <property type="component" value="Unassembled WGS sequence"/>
</dbReference>
<reference evidence="1 2" key="1">
    <citation type="submission" date="2018-03" db="EMBL/GenBank/DDBJ databases">
        <title>Draft Genome Sequences of the Obligatory Marine Myxobacteria Enhygromyxa salina SWB007.</title>
        <authorList>
            <person name="Poehlein A."/>
            <person name="Moghaddam J.A."/>
            <person name="Harms H."/>
            <person name="Alanjari M."/>
            <person name="Koenig G.M."/>
            <person name="Daniel R."/>
            <person name="Schaeberle T.F."/>
        </authorList>
    </citation>
    <scope>NUCLEOTIDE SEQUENCE [LARGE SCALE GENOMIC DNA]</scope>
    <source>
        <strain evidence="1 2">SWB007</strain>
    </source>
</reference>
<dbReference type="RefSeq" id="WP_106088653.1">
    <property type="nucleotide sequence ID" value="NZ_PVNL01000038.1"/>
</dbReference>
<evidence type="ECO:0000313" key="2">
    <source>
        <dbReference type="Proteomes" id="UP000238823"/>
    </source>
</evidence>
<dbReference type="AlphaFoldDB" id="A0A2S9YU86"/>
<sequence>MAKLVCTLEMSKERGVTITVANADGKITQTVTMDGTTLCLKVAGEEETSTWTQTADAIKIACKDFEIAASNSIKCTATETIALSSDNGDTSVSSGAKISQTATTDFEIAGDNTKITATTAASMKGDTSEVEGSTSLTLKGTSEAKLSGASVSVSADSTLDAKSGGTANFEGSMTTIKGSMITAG</sequence>
<dbReference type="EMBL" id="PVNL01000038">
    <property type="protein sequence ID" value="PRQ08675.1"/>
    <property type="molecule type" value="Genomic_DNA"/>
</dbReference>
<comment type="caution">
    <text evidence="1">The sequence shown here is derived from an EMBL/GenBank/DDBJ whole genome shotgun (WGS) entry which is preliminary data.</text>
</comment>
<evidence type="ECO:0000313" key="1">
    <source>
        <dbReference type="EMBL" id="PRQ08675.1"/>
    </source>
</evidence>
<gene>
    <name evidence="1" type="ORF">ENSA7_16200</name>
</gene>
<protein>
    <submittedName>
        <fullName evidence="1">Uncharacterized protein</fullName>
    </submittedName>
</protein>
<organism evidence="1 2">
    <name type="scientific">Enhygromyxa salina</name>
    <dbReference type="NCBI Taxonomy" id="215803"/>
    <lineage>
        <taxon>Bacteria</taxon>
        <taxon>Pseudomonadati</taxon>
        <taxon>Myxococcota</taxon>
        <taxon>Polyangia</taxon>
        <taxon>Nannocystales</taxon>
        <taxon>Nannocystaceae</taxon>
        <taxon>Enhygromyxa</taxon>
    </lineage>
</organism>
<accession>A0A2S9YU86</accession>